<sequence length="653" mass="72912">MGLGSRDVAIACIGAFLSWTLLTHLLPSLRWIPYAFLAGVLATALGLLYVLLTTSRGVHYGRKRRRQYVPPAFLRPGQWQQEKEDLKARSSYQKTAIFPRSKKVSRSIDTLLDLIVRDFVTGWTMTESEELDLAIAGKYKDGRLHKAADLTFSDTKLMQQAHLRKTTARLLPYVLSESMQTSPAVTTLVREIVACAVLGPIMQMLTDPDMWNQLLEGYGRTLLQDRKTVRKLRAALDERAPASPANAKPAQFPRLRPGDNERQFERFIRAIRHCSTLSDARRFRSEITSQIRRASSVEVQDPVYQRRLEAGRRILDQKIAYLAAGGTSKPKLRLRPTTTASEVSAKLQQATLKEVMHNASGLSYFMESLDYTRDSSPKLSRTNSSGARVRVKEPELRRTVMSSTDLNASARPTLSPSTSRASLDLSRKSFDDSGVRPALFDDDIDDERLTRSVPTLGTESDGELDADVQEVNTHVVNDMQTALNKIMADEPDKDSLFASEPSIRSSTFNDSPRNSVDLLRPPMLHQKSKPSIASLGLVGAPSSTGVFTDDLFGDEEKFLEDEREDADINEKAPEDDIHEAAPGDLGLAEAIDALNAEIQRLTAQEAIVDSLTKKAELTNNAAELRILKKSKQSLQREIHRKKMQKQQQGRGWP</sequence>
<accession>A0ACC3S5F0</accession>
<gene>
    <name evidence="1" type="primary">TRM8_1</name>
    <name evidence="1" type="ORF">M8818_006694</name>
</gene>
<proteinExistence type="predicted"/>
<protein>
    <submittedName>
        <fullName evidence="1">tRNA (Guanine-N(7)-)-methyltransferase (tRNA(m7G46)-methyltransferase)</fullName>
    </submittedName>
</protein>
<keyword evidence="2" id="KW-1185">Reference proteome</keyword>
<evidence type="ECO:0000313" key="1">
    <source>
        <dbReference type="EMBL" id="KAK8196529.1"/>
    </source>
</evidence>
<name>A0ACC3S5F0_9PEZI</name>
<comment type="caution">
    <text evidence="1">The sequence shown here is derived from an EMBL/GenBank/DDBJ whole genome shotgun (WGS) entry which is preliminary data.</text>
</comment>
<reference evidence="1" key="1">
    <citation type="submission" date="2024-02" db="EMBL/GenBank/DDBJ databases">
        <title>Metagenome Assembled Genome of Zalaria obscura JY119.</title>
        <authorList>
            <person name="Vighnesh L."/>
            <person name="Jagadeeshwari U."/>
            <person name="Venkata Ramana C."/>
            <person name="Sasikala C."/>
        </authorList>
    </citation>
    <scope>NUCLEOTIDE SEQUENCE</scope>
    <source>
        <strain evidence="1">JY119</strain>
    </source>
</reference>
<organism evidence="1 2">
    <name type="scientific">Zalaria obscura</name>
    <dbReference type="NCBI Taxonomy" id="2024903"/>
    <lineage>
        <taxon>Eukaryota</taxon>
        <taxon>Fungi</taxon>
        <taxon>Dikarya</taxon>
        <taxon>Ascomycota</taxon>
        <taxon>Pezizomycotina</taxon>
        <taxon>Dothideomycetes</taxon>
        <taxon>Dothideomycetidae</taxon>
        <taxon>Dothideales</taxon>
        <taxon>Zalariaceae</taxon>
        <taxon>Zalaria</taxon>
    </lineage>
</organism>
<dbReference type="Proteomes" id="UP001320706">
    <property type="component" value="Unassembled WGS sequence"/>
</dbReference>
<evidence type="ECO:0000313" key="2">
    <source>
        <dbReference type="Proteomes" id="UP001320706"/>
    </source>
</evidence>
<dbReference type="EMBL" id="JAMKPW020000041">
    <property type="protein sequence ID" value="KAK8196529.1"/>
    <property type="molecule type" value="Genomic_DNA"/>
</dbReference>